<dbReference type="PANTHER" id="PTHR34045">
    <property type="entry name" value="OS03G0406300 PROTEIN"/>
    <property type="match status" value="1"/>
</dbReference>
<evidence type="ECO:0000256" key="1">
    <source>
        <dbReference type="ARBA" id="ARBA00022604"/>
    </source>
</evidence>
<dbReference type="PANTHER" id="PTHR34045:SF3">
    <property type="entry name" value="PROTEIN LAZY 4"/>
    <property type="match status" value="1"/>
</dbReference>
<dbReference type="InterPro" id="IPR044683">
    <property type="entry name" value="LAZY"/>
</dbReference>
<proteinExistence type="inferred from homology"/>
<comment type="caution">
    <text evidence="4">The sequence shown here is derived from an EMBL/GenBank/DDBJ whole genome shotgun (WGS) entry which is preliminary data.</text>
</comment>
<name>A0A8K0I1X9_COCNU</name>
<reference evidence="4" key="1">
    <citation type="journal article" date="2017" name="Gigascience">
        <title>The genome draft of coconut (Cocos nucifera).</title>
        <authorList>
            <person name="Xiao Y."/>
            <person name="Xu P."/>
            <person name="Fan H."/>
            <person name="Baudouin L."/>
            <person name="Xia W."/>
            <person name="Bocs S."/>
            <person name="Xu J."/>
            <person name="Li Q."/>
            <person name="Guo A."/>
            <person name="Zhou L."/>
            <person name="Li J."/>
            <person name="Wu Y."/>
            <person name="Ma Z."/>
            <person name="Armero A."/>
            <person name="Issali A.E."/>
            <person name="Liu N."/>
            <person name="Peng M."/>
            <person name="Yang Y."/>
        </authorList>
    </citation>
    <scope>NUCLEOTIDE SEQUENCE</scope>
    <source>
        <tissue evidence="4">Spear leaf of Hainan Tall coconut</tissue>
    </source>
</reference>
<evidence type="ECO:0000256" key="2">
    <source>
        <dbReference type="ARBA" id="ARBA00024198"/>
    </source>
</evidence>
<accession>A0A8K0I1X9</accession>
<evidence type="ECO:0000313" key="5">
    <source>
        <dbReference type="Proteomes" id="UP000797356"/>
    </source>
</evidence>
<protein>
    <submittedName>
        <fullName evidence="4">UDP-N-acetylenolpyruvoylglucosamine reductase</fullName>
    </submittedName>
</protein>
<feature type="compositionally biased region" description="Basic and acidic residues" evidence="3">
    <location>
        <begin position="230"/>
        <end position="254"/>
    </location>
</feature>
<keyword evidence="5" id="KW-1185">Reference proteome</keyword>
<gene>
    <name evidence="4" type="ORF">COCNU_03G004690</name>
</gene>
<evidence type="ECO:0000256" key="3">
    <source>
        <dbReference type="SAM" id="MobiDB-lite"/>
    </source>
</evidence>
<feature type="region of interest" description="Disordered" evidence="3">
    <location>
        <begin position="221"/>
        <end position="254"/>
    </location>
</feature>
<reference evidence="4" key="2">
    <citation type="submission" date="2019-07" db="EMBL/GenBank/DDBJ databases">
        <authorList>
            <person name="Yang Y."/>
            <person name="Bocs S."/>
            <person name="Baudouin L."/>
        </authorList>
    </citation>
    <scope>NUCLEOTIDE SEQUENCE</scope>
    <source>
        <tissue evidence="4">Spear leaf of Hainan Tall coconut</tissue>
    </source>
</reference>
<comment type="similarity">
    <text evidence="2">Belongs to the LAZY family.</text>
</comment>
<organism evidence="4 5">
    <name type="scientific">Cocos nucifera</name>
    <name type="common">Coconut palm</name>
    <dbReference type="NCBI Taxonomy" id="13894"/>
    <lineage>
        <taxon>Eukaryota</taxon>
        <taxon>Viridiplantae</taxon>
        <taxon>Streptophyta</taxon>
        <taxon>Embryophyta</taxon>
        <taxon>Tracheophyta</taxon>
        <taxon>Spermatophyta</taxon>
        <taxon>Magnoliopsida</taxon>
        <taxon>Liliopsida</taxon>
        <taxon>Arecaceae</taxon>
        <taxon>Arecoideae</taxon>
        <taxon>Cocoseae</taxon>
        <taxon>Attaleinae</taxon>
        <taxon>Cocos</taxon>
    </lineage>
</organism>
<keyword evidence="1" id="KW-0341">Growth regulation</keyword>
<dbReference type="GO" id="GO:0040008">
    <property type="term" value="P:regulation of growth"/>
    <property type="evidence" value="ECO:0007669"/>
    <property type="project" value="InterPro"/>
</dbReference>
<evidence type="ECO:0000313" key="4">
    <source>
        <dbReference type="EMBL" id="KAG1334350.1"/>
    </source>
</evidence>
<dbReference type="GO" id="GO:0009630">
    <property type="term" value="P:gravitropism"/>
    <property type="evidence" value="ECO:0007669"/>
    <property type="project" value="InterPro"/>
</dbReference>
<dbReference type="Proteomes" id="UP000797356">
    <property type="component" value="Chromosome 3"/>
</dbReference>
<dbReference type="EMBL" id="CM017874">
    <property type="protein sequence ID" value="KAG1334350.1"/>
    <property type="molecule type" value="Genomic_DNA"/>
</dbReference>
<dbReference type="OrthoDB" id="1729737at2759"/>
<sequence>MRILTWVQNKFIGRQEKNKIDIGSSSAHHTAMPDVRKDEFSDWPQALLTIGTFGNSELKEDTAAYGSSESLHSLQDQPDLMLEEVIKFQKELAKLLALKPKSSTDGSEMGCENSNVPLNQFRNCSSSLDIDQISCLKFCDGLVDEDYCENSPNSRIMLNRAKNLLAGHSSAIKKKSLSFLLKKMFAWKSGFGPARNLRDPFPESKIEKLLKTILHKKIHPQNSNSTSKMKYWEKKQEETTQAEDKMHEKEKDGGKWVKTDSEYIVLEM</sequence>
<dbReference type="AlphaFoldDB" id="A0A8K0I1X9"/>